<dbReference type="OrthoDB" id="8954335at2759"/>
<gene>
    <name evidence="3" type="ORF">P171DRAFT_487976</name>
</gene>
<sequence>MASPNEPIPPRRQRNSPDPNPTALLLLGPPNTGKSSLLSHLLPSNASSAPALHPTTEPHAYAAALPNGERVLLIDTPGFDPGAAGSTAKVVEVVSWICAFHARNPTRVRWGGVLYFASVTKAGVVTPGVVRVLEQLVGADDFSAVRVVTTEWTDEDPEGREAGVERDLREGFGTLIEGGAGMVRWDGGAGGALRIVRGVVNGCCDAGVVFRILREVVEERKMLVETGVGGLLSVALDERERVMGETLEGVEGEIERRGGLGSEDVLDFWVRWREDLEGEIGRVEEGKGLLGVGLRGMLRASGASWEEDEVGERRGRRYSFEWWRRAF</sequence>
<reference evidence="3" key="1">
    <citation type="journal article" date="2020" name="Stud. Mycol.">
        <title>101 Dothideomycetes genomes: a test case for predicting lifestyles and emergence of pathogens.</title>
        <authorList>
            <person name="Haridas S."/>
            <person name="Albert R."/>
            <person name="Binder M."/>
            <person name="Bloem J."/>
            <person name="Labutti K."/>
            <person name="Salamov A."/>
            <person name="Andreopoulos B."/>
            <person name="Baker S."/>
            <person name="Barry K."/>
            <person name="Bills G."/>
            <person name="Bluhm B."/>
            <person name="Cannon C."/>
            <person name="Castanera R."/>
            <person name="Culley D."/>
            <person name="Daum C."/>
            <person name="Ezra D."/>
            <person name="Gonzalez J."/>
            <person name="Henrissat B."/>
            <person name="Kuo A."/>
            <person name="Liang C."/>
            <person name="Lipzen A."/>
            <person name="Lutzoni F."/>
            <person name="Magnuson J."/>
            <person name="Mondo S."/>
            <person name="Nolan M."/>
            <person name="Ohm R."/>
            <person name="Pangilinan J."/>
            <person name="Park H.-J."/>
            <person name="Ramirez L."/>
            <person name="Alfaro M."/>
            <person name="Sun H."/>
            <person name="Tritt A."/>
            <person name="Yoshinaga Y."/>
            <person name="Zwiers L.-H."/>
            <person name="Turgeon B."/>
            <person name="Goodwin S."/>
            <person name="Spatafora J."/>
            <person name="Crous P."/>
            <person name="Grigoriev I."/>
        </authorList>
    </citation>
    <scope>NUCLEOTIDE SEQUENCE</scope>
    <source>
        <strain evidence="3">CBS 690.94</strain>
    </source>
</reference>
<feature type="domain" description="G" evidence="2">
    <location>
        <begin position="25"/>
        <end position="80"/>
    </location>
</feature>
<protein>
    <recommendedName>
        <fullName evidence="2">G domain-containing protein</fullName>
    </recommendedName>
</protein>
<dbReference type="Gene3D" id="3.40.50.300">
    <property type="entry name" value="P-loop containing nucleotide triphosphate hydrolases"/>
    <property type="match status" value="1"/>
</dbReference>
<dbReference type="GO" id="GO:0005525">
    <property type="term" value="F:GTP binding"/>
    <property type="evidence" value="ECO:0007669"/>
    <property type="project" value="InterPro"/>
</dbReference>
<evidence type="ECO:0000313" key="4">
    <source>
        <dbReference type="Proteomes" id="UP000799764"/>
    </source>
</evidence>
<dbReference type="Pfam" id="PF01926">
    <property type="entry name" value="MMR_HSR1"/>
    <property type="match status" value="1"/>
</dbReference>
<dbReference type="InterPro" id="IPR006073">
    <property type="entry name" value="GTP-bd"/>
</dbReference>
<dbReference type="Proteomes" id="UP000799764">
    <property type="component" value="Unassembled WGS sequence"/>
</dbReference>
<accession>A0A9P4U922</accession>
<feature type="compositionally biased region" description="Pro residues" evidence="1">
    <location>
        <begin position="1"/>
        <end position="10"/>
    </location>
</feature>
<keyword evidence="4" id="KW-1185">Reference proteome</keyword>
<dbReference type="AlphaFoldDB" id="A0A9P4U922"/>
<evidence type="ECO:0000313" key="3">
    <source>
        <dbReference type="EMBL" id="KAF2441516.1"/>
    </source>
</evidence>
<evidence type="ECO:0000259" key="2">
    <source>
        <dbReference type="Pfam" id="PF01926"/>
    </source>
</evidence>
<dbReference type="EMBL" id="MU001505">
    <property type="protein sequence ID" value="KAF2441516.1"/>
    <property type="molecule type" value="Genomic_DNA"/>
</dbReference>
<name>A0A9P4U922_9PLEO</name>
<organism evidence="3 4">
    <name type="scientific">Karstenula rhodostoma CBS 690.94</name>
    <dbReference type="NCBI Taxonomy" id="1392251"/>
    <lineage>
        <taxon>Eukaryota</taxon>
        <taxon>Fungi</taxon>
        <taxon>Dikarya</taxon>
        <taxon>Ascomycota</taxon>
        <taxon>Pezizomycotina</taxon>
        <taxon>Dothideomycetes</taxon>
        <taxon>Pleosporomycetidae</taxon>
        <taxon>Pleosporales</taxon>
        <taxon>Massarineae</taxon>
        <taxon>Didymosphaeriaceae</taxon>
        <taxon>Karstenula</taxon>
    </lineage>
</organism>
<comment type="caution">
    <text evidence="3">The sequence shown here is derived from an EMBL/GenBank/DDBJ whole genome shotgun (WGS) entry which is preliminary data.</text>
</comment>
<dbReference type="SUPFAM" id="SSF52540">
    <property type="entry name" value="P-loop containing nucleoside triphosphate hydrolases"/>
    <property type="match status" value="1"/>
</dbReference>
<dbReference type="InterPro" id="IPR027417">
    <property type="entry name" value="P-loop_NTPase"/>
</dbReference>
<proteinExistence type="predicted"/>
<evidence type="ECO:0000256" key="1">
    <source>
        <dbReference type="SAM" id="MobiDB-lite"/>
    </source>
</evidence>
<feature type="region of interest" description="Disordered" evidence="1">
    <location>
        <begin position="1"/>
        <end position="23"/>
    </location>
</feature>